<dbReference type="SUPFAM" id="SSF56176">
    <property type="entry name" value="FAD-binding/transporter-associated domain-like"/>
    <property type="match status" value="1"/>
</dbReference>
<proteinExistence type="inferred from homology"/>
<dbReference type="RefSeq" id="WP_275631881.1">
    <property type="nucleotide sequence ID" value="NZ_JARGYD010000002.1"/>
</dbReference>
<comment type="cofactor">
    <cofactor evidence="1">
        <name>FAD</name>
        <dbReference type="ChEBI" id="CHEBI:57692"/>
    </cofactor>
</comment>
<dbReference type="EC" id="1.1.2.4" evidence="7"/>
<accession>A0ABV7GKE5</accession>
<dbReference type="Proteomes" id="UP001595632">
    <property type="component" value="Unassembled WGS sequence"/>
</dbReference>
<evidence type="ECO:0000256" key="4">
    <source>
        <dbReference type="ARBA" id="ARBA00022827"/>
    </source>
</evidence>
<evidence type="ECO:0000313" key="9">
    <source>
        <dbReference type="EMBL" id="MFC3141870.1"/>
    </source>
</evidence>
<evidence type="ECO:0000256" key="3">
    <source>
        <dbReference type="ARBA" id="ARBA00022630"/>
    </source>
</evidence>
<dbReference type="SUPFAM" id="SSF55103">
    <property type="entry name" value="FAD-linked oxidases, C-terminal domain"/>
    <property type="match status" value="1"/>
</dbReference>
<name>A0ABV7GKE5_9RHOB</name>
<feature type="domain" description="FAD-binding PCMH-type" evidence="8">
    <location>
        <begin position="43"/>
        <end position="220"/>
    </location>
</feature>
<dbReference type="Gene3D" id="1.10.45.10">
    <property type="entry name" value="Vanillyl-alcohol Oxidase, Chain A, domain 4"/>
    <property type="match status" value="1"/>
</dbReference>
<dbReference type="Gene3D" id="3.30.70.2740">
    <property type="match status" value="1"/>
</dbReference>
<dbReference type="InterPro" id="IPR036318">
    <property type="entry name" value="FAD-bd_PCMH-like_sf"/>
</dbReference>
<dbReference type="InterPro" id="IPR016171">
    <property type="entry name" value="Vanillyl_alc_oxidase_C-sub2"/>
</dbReference>
<dbReference type="Pfam" id="PF01565">
    <property type="entry name" value="FAD_binding_4"/>
    <property type="match status" value="1"/>
</dbReference>
<dbReference type="PANTHER" id="PTHR11748:SF111">
    <property type="entry name" value="D-LACTATE DEHYDROGENASE, MITOCHONDRIAL-RELATED"/>
    <property type="match status" value="1"/>
</dbReference>
<protein>
    <recommendedName>
        <fullName evidence="7">D-lactate dehydrogenase (cytochrome)</fullName>
        <ecNumber evidence="7">1.1.2.4</ecNumber>
    </recommendedName>
</protein>
<keyword evidence="5" id="KW-0809">Transit peptide</keyword>
<evidence type="ECO:0000256" key="1">
    <source>
        <dbReference type="ARBA" id="ARBA00001974"/>
    </source>
</evidence>
<organism evidence="9 10">
    <name type="scientific">Psychromarinibacter halotolerans</name>
    <dbReference type="NCBI Taxonomy" id="1775175"/>
    <lineage>
        <taxon>Bacteria</taxon>
        <taxon>Pseudomonadati</taxon>
        <taxon>Pseudomonadota</taxon>
        <taxon>Alphaproteobacteria</taxon>
        <taxon>Rhodobacterales</taxon>
        <taxon>Paracoccaceae</taxon>
        <taxon>Psychromarinibacter</taxon>
    </lineage>
</organism>
<dbReference type="InterPro" id="IPR006094">
    <property type="entry name" value="Oxid_FAD_bind_N"/>
</dbReference>
<comment type="caution">
    <text evidence="9">The sequence shown here is derived from an EMBL/GenBank/DDBJ whole genome shotgun (WGS) entry which is preliminary data.</text>
</comment>
<reference evidence="10" key="1">
    <citation type="journal article" date="2019" name="Int. J. Syst. Evol. Microbiol.">
        <title>The Global Catalogue of Microorganisms (GCM) 10K type strain sequencing project: providing services to taxonomists for standard genome sequencing and annotation.</title>
        <authorList>
            <consortium name="The Broad Institute Genomics Platform"/>
            <consortium name="The Broad Institute Genome Sequencing Center for Infectious Disease"/>
            <person name="Wu L."/>
            <person name="Ma J."/>
        </authorList>
    </citation>
    <scope>NUCLEOTIDE SEQUENCE [LARGE SCALE GENOMIC DNA]</scope>
    <source>
        <strain evidence="10">KCTC 52366</strain>
    </source>
</reference>
<dbReference type="PANTHER" id="PTHR11748">
    <property type="entry name" value="D-LACTATE DEHYDROGENASE"/>
    <property type="match status" value="1"/>
</dbReference>
<dbReference type="Pfam" id="PF02913">
    <property type="entry name" value="FAD-oxidase_C"/>
    <property type="match status" value="1"/>
</dbReference>
<evidence type="ECO:0000256" key="5">
    <source>
        <dbReference type="ARBA" id="ARBA00022946"/>
    </source>
</evidence>
<gene>
    <name evidence="9" type="ORF">ACFOGP_04080</name>
</gene>
<keyword evidence="3" id="KW-0285">Flavoprotein</keyword>
<evidence type="ECO:0000256" key="6">
    <source>
        <dbReference type="ARBA" id="ARBA00023002"/>
    </source>
</evidence>
<sequence length="471" mass="50285">MPDTLTQTATDRASAELSQLLGDRLVTSRGDRTHHSHGEGLPDAGMPDFVAYPQTTDEVAALAAICSAHGIPMVPYGAGSSLEGQVAAVRGGVSVDLTRMNRVLDVSPGSLDCHVEAGVTRMQLNRHLRDSGLFFPLDPGADATLGGMAATRASGTNAVGYGTMREVVLGLTVVTPDGRIIRTGTRARKSATGYDLTRLYVGSEGTLGFITELRLRLAGQPEGVVCAVCQFPTLEAAVGTATLARQMDLRAVRLELLDEVQADACIRYSKLEKMQPLPTLFVEFHGTPQAVREQAGLFRELAEDNGSVSWDEAETLEERMTLWTARHSCYEACIALKPGSRNMGTDACVPIEHLAEVILETQADVKSSGLIAPIVGHVGDGNFHLGIVFDPEDADERARADALADRVSRRALRFGGTCSGEHGVGLHKMRYLAEEHGEGLEIMRAIKAALDPLGLMNPGKLIPERAETPGG</sequence>
<comment type="similarity">
    <text evidence="2">Belongs to the FAD-binding oxidoreductase/transferase type 4 family.</text>
</comment>
<dbReference type="EMBL" id="JBHRTB010000010">
    <property type="protein sequence ID" value="MFC3141870.1"/>
    <property type="molecule type" value="Genomic_DNA"/>
</dbReference>
<dbReference type="Gene3D" id="3.30.465.10">
    <property type="match status" value="1"/>
</dbReference>
<dbReference type="InterPro" id="IPR016164">
    <property type="entry name" value="FAD-linked_Oxase-like_C"/>
</dbReference>
<evidence type="ECO:0000256" key="2">
    <source>
        <dbReference type="ARBA" id="ARBA00008000"/>
    </source>
</evidence>
<dbReference type="InterPro" id="IPR016169">
    <property type="entry name" value="FAD-bd_PCMH_sub2"/>
</dbReference>
<keyword evidence="4" id="KW-0274">FAD</keyword>
<dbReference type="InterPro" id="IPR016166">
    <property type="entry name" value="FAD-bd_PCMH"/>
</dbReference>
<evidence type="ECO:0000259" key="8">
    <source>
        <dbReference type="PROSITE" id="PS51387"/>
    </source>
</evidence>
<keyword evidence="10" id="KW-1185">Reference proteome</keyword>
<dbReference type="PROSITE" id="PS51387">
    <property type="entry name" value="FAD_PCMH"/>
    <property type="match status" value="1"/>
</dbReference>
<evidence type="ECO:0000313" key="10">
    <source>
        <dbReference type="Proteomes" id="UP001595632"/>
    </source>
</evidence>
<dbReference type="InterPro" id="IPR004113">
    <property type="entry name" value="FAD-bd_oxidored_4_C"/>
</dbReference>
<keyword evidence="6" id="KW-0560">Oxidoreductase</keyword>
<evidence type="ECO:0000256" key="7">
    <source>
        <dbReference type="ARBA" id="ARBA00038897"/>
    </source>
</evidence>